<protein>
    <submittedName>
        <fullName evidence="1">Uncharacterized protein</fullName>
    </submittedName>
</protein>
<dbReference type="EMBL" id="KI911143">
    <property type="protein sequence ID" value="ETS03239.1"/>
    <property type="molecule type" value="Genomic_DNA"/>
</dbReference>
<dbReference type="Proteomes" id="UP000024376">
    <property type="component" value="Unassembled WGS sequence"/>
</dbReference>
<accession>A0A024SD26</accession>
<evidence type="ECO:0000313" key="1">
    <source>
        <dbReference type="EMBL" id="ETS03239.1"/>
    </source>
</evidence>
<name>A0A024SD26_HYPJR</name>
<proteinExistence type="predicted"/>
<evidence type="ECO:0000313" key="2">
    <source>
        <dbReference type="Proteomes" id="UP000024376"/>
    </source>
</evidence>
<sequence length="50" mass="5774">MHCQHEYRHVEAKIIDTMTADSRCLLATSIDSRFRHGAGSFSHYPRSRTP</sequence>
<reference evidence="2" key="1">
    <citation type="journal article" date="2013" name="Ind. Biotechnol.">
        <title>Comparative genomics analysis of Trichoderma reesei strains.</title>
        <authorList>
            <person name="Koike H."/>
            <person name="Aerts A."/>
            <person name="LaButti K."/>
            <person name="Grigoriev I.V."/>
            <person name="Baker S.E."/>
        </authorList>
    </citation>
    <scope>NUCLEOTIDE SEQUENCE [LARGE SCALE GENOMIC DNA]</scope>
    <source>
        <strain evidence="2">ATCC 56765 / BCRC 32924 / NRRL 11460 / Rut C-30</strain>
    </source>
</reference>
<dbReference type="HOGENOM" id="CLU_3126090_0_0_1"/>
<dbReference type="AlphaFoldDB" id="A0A024SD26"/>
<organism evidence="1 2">
    <name type="scientific">Hypocrea jecorina (strain ATCC 56765 / BCRC 32924 / NRRL 11460 / Rut C-30)</name>
    <name type="common">Trichoderma reesei</name>
    <dbReference type="NCBI Taxonomy" id="1344414"/>
    <lineage>
        <taxon>Eukaryota</taxon>
        <taxon>Fungi</taxon>
        <taxon>Dikarya</taxon>
        <taxon>Ascomycota</taxon>
        <taxon>Pezizomycotina</taxon>
        <taxon>Sordariomycetes</taxon>
        <taxon>Hypocreomycetidae</taxon>
        <taxon>Hypocreales</taxon>
        <taxon>Hypocreaceae</taxon>
        <taxon>Trichoderma</taxon>
    </lineage>
</organism>
<gene>
    <name evidence="1" type="ORF">M419DRAFT_108908</name>
</gene>
<dbReference type="KEGG" id="trr:M419DRAFT_108908"/>